<dbReference type="InterPro" id="IPR011990">
    <property type="entry name" value="TPR-like_helical_dom_sf"/>
</dbReference>
<evidence type="ECO:0000256" key="1">
    <source>
        <dbReference type="SAM" id="Phobius"/>
    </source>
</evidence>
<gene>
    <name evidence="2" type="ORF">F8M41_016654</name>
</gene>
<dbReference type="AlphaFoldDB" id="A0A8H3WSM5"/>
<keyword evidence="1" id="KW-0812">Transmembrane</keyword>
<feature type="transmembrane region" description="Helical" evidence="1">
    <location>
        <begin position="12"/>
        <end position="38"/>
    </location>
</feature>
<dbReference type="Proteomes" id="UP000439903">
    <property type="component" value="Unassembled WGS sequence"/>
</dbReference>
<keyword evidence="3" id="KW-1185">Reference proteome</keyword>
<dbReference type="PANTHER" id="PTHR45011">
    <property type="entry name" value="DAP3-BINDING CELL DEATH ENHANCER 1"/>
    <property type="match status" value="1"/>
</dbReference>
<dbReference type="SMART" id="SM00671">
    <property type="entry name" value="SEL1"/>
    <property type="match status" value="2"/>
</dbReference>
<accession>A0A8H3WSM5</accession>
<dbReference type="Pfam" id="PF08238">
    <property type="entry name" value="Sel1"/>
    <property type="match status" value="2"/>
</dbReference>
<keyword evidence="1" id="KW-1133">Transmembrane helix</keyword>
<dbReference type="InterPro" id="IPR006597">
    <property type="entry name" value="Sel1-like"/>
</dbReference>
<organism evidence="2 3">
    <name type="scientific">Gigaspora margarita</name>
    <dbReference type="NCBI Taxonomy" id="4874"/>
    <lineage>
        <taxon>Eukaryota</taxon>
        <taxon>Fungi</taxon>
        <taxon>Fungi incertae sedis</taxon>
        <taxon>Mucoromycota</taxon>
        <taxon>Glomeromycotina</taxon>
        <taxon>Glomeromycetes</taxon>
        <taxon>Diversisporales</taxon>
        <taxon>Gigasporaceae</taxon>
        <taxon>Gigaspora</taxon>
    </lineage>
</organism>
<keyword evidence="1" id="KW-0472">Membrane</keyword>
<proteinExistence type="predicted"/>
<evidence type="ECO:0000313" key="3">
    <source>
        <dbReference type="Proteomes" id="UP000439903"/>
    </source>
</evidence>
<dbReference type="InterPro" id="IPR052748">
    <property type="entry name" value="ISR_Activator"/>
</dbReference>
<dbReference type="PANTHER" id="PTHR45011:SF1">
    <property type="entry name" value="DAP3-BINDING CELL DEATH ENHANCER 1"/>
    <property type="match status" value="1"/>
</dbReference>
<name>A0A8H3WSM5_GIGMA</name>
<evidence type="ECO:0000313" key="2">
    <source>
        <dbReference type="EMBL" id="KAF0336094.1"/>
    </source>
</evidence>
<comment type="caution">
    <text evidence="2">The sequence shown here is derived from an EMBL/GenBank/DDBJ whole genome shotgun (WGS) entry which is preliminary data.</text>
</comment>
<sequence>MGLWFGLKLKLMFGLWLGLALGFVFAFGLVLGILAVLMNCVYCVYFKSMICSILELVVTLFLKKYQEKEAFKYYQKAANMGNTKAMDNVGRCYEKGIGVVKDEKMAFEYYIKSAKKDNMVFEHHKKVENLGAENCK</sequence>
<protein>
    <submittedName>
        <fullName evidence="2">Calmodulin-dependent protein kinase</fullName>
    </submittedName>
</protein>
<reference evidence="2 3" key="1">
    <citation type="journal article" date="2019" name="Environ. Microbiol.">
        <title>At the nexus of three kingdoms: the genome of the mycorrhizal fungus Gigaspora margarita provides insights into plant, endobacterial and fungal interactions.</title>
        <authorList>
            <person name="Venice F."/>
            <person name="Ghignone S."/>
            <person name="Salvioli di Fossalunga A."/>
            <person name="Amselem J."/>
            <person name="Novero M."/>
            <person name="Xianan X."/>
            <person name="Sedzielewska Toro K."/>
            <person name="Morin E."/>
            <person name="Lipzen A."/>
            <person name="Grigoriev I.V."/>
            <person name="Henrissat B."/>
            <person name="Martin F.M."/>
            <person name="Bonfante P."/>
        </authorList>
    </citation>
    <scope>NUCLEOTIDE SEQUENCE [LARGE SCALE GENOMIC DNA]</scope>
    <source>
        <strain evidence="2 3">BEG34</strain>
    </source>
</reference>
<keyword evidence="2" id="KW-0808">Transferase</keyword>
<dbReference type="OrthoDB" id="2384430at2759"/>
<dbReference type="SUPFAM" id="SSF81901">
    <property type="entry name" value="HCP-like"/>
    <property type="match status" value="1"/>
</dbReference>
<dbReference type="EMBL" id="WTPW01003642">
    <property type="protein sequence ID" value="KAF0336094.1"/>
    <property type="molecule type" value="Genomic_DNA"/>
</dbReference>
<dbReference type="GO" id="GO:0016301">
    <property type="term" value="F:kinase activity"/>
    <property type="evidence" value="ECO:0007669"/>
    <property type="project" value="UniProtKB-KW"/>
</dbReference>
<dbReference type="Gene3D" id="1.25.40.10">
    <property type="entry name" value="Tetratricopeptide repeat domain"/>
    <property type="match status" value="1"/>
</dbReference>
<keyword evidence="2" id="KW-0418">Kinase</keyword>